<organism evidence="1 2">
    <name type="scientific">Dreissena polymorpha</name>
    <name type="common">Zebra mussel</name>
    <name type="synonym">Mytilus polymorpha</name>
    <dbReference type="NCBI Taxonomy" id="45954"/>
    <lineage>
        <taxon>Eukaryota</taxon>
        <taxon>Metazoa</taxon>
        <taxon>Spiralia</taxon>
        <taxon>Lophotrochozoa</taxon>
        <taxon>Mollusca</taxon>
        <taxon>Bivalvia</taxon>
        <taxon>Autobranchia</taxon>
        <taxon>Heteroconchia</taxon>
        <taxon>Euheterodonta</taxon>
        <taxon>Imparidentia</taxon>
        <taxon>Neoheterodontei</taxon>
        <taxon>Myida</taxon>
        <taxon>Dreissenoidea</taxon>
        <taxon>Dreissenidae</taxon>
        <taxon>Dreissena</taxon>
    </lineage>
</organism>
<keyword evidence="2" id="KW-1185">Reference proteome</keyword>
<dbReference type="EMBL" id="JAIWYP010000016">
    <property type="protein sequence ID" value="KAH3696600.1"/>
    <property type="molecule type" value="Genomic_DNA"/>
</dbReference>
<proteinExistence type="predicted"/>
<dbReference type="Gene3D" id="2.120.10.30">
    <property type="entry name" value="TolB, C-terminal domain"/>
    <property type="match status" value="1"/>
</dbReference>
<gene>
    <name evidence="1" type="ORF">DPMN_084076</name>
</gene>
<dbReference type="Proteomes" id="UP000828390">
    <property type="component" value="Unassembled WGS sequence"/>
</dbReference>
<accession>A0A9D3YDQ2</accession>
<protein>
    <submittedName>
        <fullName evidence="1">Uncharacterized protein</fullName>
    </submittedName>
</protein>
<reference evidence="1" key="1">
    <citation type="journal article" date="2019" name="bioRxiv">
        <title>The Genome of the Zebra Mussel, Dreissena polymorpha: A Resource for Invasive Species Research.</title>
        <authorList>
            <person name="McCartney M.A."/>
            <person name="Auch B."/>
            <person name="Kono T."/>
            <person name="Mallez S."/>
            <person name="Zhang Y."/>
            <person name="Obille A."/>
            <person name="Becker A."/>
            <person name="Abrahante J.E."/>
            <person name="Garbe J."/>
            <person name="Badalamenti J.P."/>
            <person name="Herman A."/>
            <person name="Mangelson H."/>
            <person name="Liachko I."/>
            <person name="Sullivan S."/>
            <person name="Sone E.D."/>
            <person name="Koren S."/>
            <person name="Silverstein K.A.T."/>
            <person name="Beckman K.B."/>
            <person name="Gohl D.M."/>
        </authorList>
    </citation>
    <scope>NUCLEOTIDE SEQUENCE</scope>
    <source>
        <strain evidence="1">Duluth1</strain>
        <tissue evidence="1">Whole animal</tissue>
    </source>
</reference>
<sequence>MPKDDNHVFCYAVYICAVSKTGDKLYLTNPSQNKLLTLARDGSVLSSFTGRDLLWPTSVHVTPAGQVLVCGEGLHTIIQVDIKGREKLAILATQKDGLQNPLSVCFNSNTASIILSQWNKSQKLYNNKILVYKVQ</sequence>
<dbReference type="SUPFAM" id="SSF101898">
    <property type="entry name" value="NHL repeat"/>
    <property type="match status" value="1"/>
</dbReference>
<evidence type="ECO:0000313" key="2">
    <source>
        <dbReference type="Proteomes" id="UP000828390"/>
    </source>
</evidence>
<comment type="caution">
    <text evidence="1">The sequence shown here is derived from an EMBL/GenBank/DDBJ whole genome shotgun (WGS) entry which is preliminary data.</text>
</comment>
<evidence type="ECO:0000313" key="1">
    <source>
        <dbReference type="EMBL" id="KAH3696600.1"/>
    </source>
</evidence>
<name>A0A9D3YDQ2_DREPO</name>
<dbReference type="AlphaFoldDB" id="A0A9D3YDQ2"/>
<reference evidence="1" key="2">
    <citation type="submission" date="2020-11" db="EMBL/GenBank/DDBJ databases">
        <authorList>
            <person name="McCartney M.A."/>
            <person name="Auch B."/>
            <person name="Kono T."/>
            <person name="Mallez S."/>
            <person name="Becker A."/>
            <person name="Gohl D.M."/>
            <person name="Silverstein K.A.T."/>
            <person name="Koren S."/>
            <person name="Bechman K.B."/>
            <person name="Herman A."/>
            <person name="Abrahante J.E."/>
            <person name="Garbe J."/>
        </authorList>
    </citation>
    <scope>NUCLEOTIDE SEQUENCE</scope>
    <source>
        <strain evidence="1">Duluth1</strain>
        <tissue evidence="1">Whole animal</tissue>
    </source>
</reference>
<dbReference type="InterPro" id="IPR011042">
    <property type="entry name" value="6-blade_b-propeller_TolB-like"/>
</dbReference>